<keyword evidence="2" id="KW-1185">Reference proteome</keyword>
<dbReference type="Proteomes" id="UP001607302">
    <property type="component" value="Unassembled WGS sequence"/>
</dbReference>
<keyword evidence="1" id="KW-0407">Ion channel</keyword>
<comment type="caution">
    <text evidence="1">The sequence shown here is derived from an EMBL/GenBank/DDBJ whole genome shotgun (WGS) entry which is preliminary data.</text>
</comment>
<protein>
    <submittedName>
        <fullName evidence="1">Two pore potassium channel protein sup-9</fullName>
    </submittedName>
</protein>
<name>A0ABD2BN04_VESSQ</name>
<evidence type="ECO:0000313" key="2">
    <source>
        <dbReference type="Proteomes" id="UP001607302"/>
    </source>
</evidence>
<organism evidence="1 2">
    <name type="scientific">Vespula squamosa</name>
    <name type="common">Southern yellow jacket</name>
    <name type="synonym">Wasp</name>
    <dbReference type="NCBI Taxonomy" id="30214"/>
    <lineage>
        <taxon>Eukaryota</taxon>
        <taxon>Metazoa</taxon>
        <taxon>Ecdysozoa</taxon>
        <taxon>Arthropoda</taxon>
        <taxon>Hexapoda</taxon>
        <taxon>Insecta</taxon>
        <taxon>Pterygota</taxon>
        <taxon>Neoptera</taxon>
        <taxon>Endopterygota</taxon>
        <taxon>Hymenoptera</taxon>
        <taxon>Apocrita</taxon>
        <taxon>Aculeata</taxon>
        <taxon>Vespoidea</taxon>
        <taxon>Vespidae</taxon>
        <taxon>Vespinae</taxon>
        <taxon>Vespula</taxon>
    </lineage>
</organism>
<evidence type="ECO:0000313" key="1">
    <source>
        <dbReference type="EMBL" id="KAL2734157.1"/>
    </source>
</evidence>
<keyword evidence="1" id="KW-0406">Ion transport</keyword>
<reference evidence="1 2" key="1">
    <citation type="journal article" date="2024" name="Ann. Entomol. Soc. Am.">
        <title>Genomic analyses of the southern and eastern yellowjacket wasps (Hymenoptera: Vespidae) reveal evolutionary signatures of social life.</title>
        <authorList>
            <person name="Catto M.A."/>
            <person name="Caine P.B."/>
            <person name="Orr S.E."/>
            <person name="Hunt B.G."/>
            <person name="Goodisman M.A.D."/>
        </authorList>
    </citation>
    <scope>NUCLEOTIDE SEQUENCE [LARGE SCALE GENOMIC DNA]</scope>
    <source>
        <strain evidence="1">233</strain>
        <tissue evidence="1">Head and thorax</tissue>
    </source>
</reference>
<dbReference type="GO" id="GO:0034220">
    <property type="term" value="P:monoatomic ion transmembrane transport"/>
    <property type="evidence" value="ECO:0007669"/>
    <property type="project" value="UniProtKB-KW"/>
</dbReference>
<dbReference type="Gene3D" id="1.10.287.70">
    <property type="match status" value="1"/>
</dbReference>
<dbReference type="EMBL" id="JAUDFV010000074">
    <property type="protein sequence ID" value="KAL2734157.1"/>
    <property type="molecule type" value="Genomic_DNA"/>
</dbReference>
<dbReference type="AlphaFoldDB" id="A0ABD2BN04"/>
<accession>A0ABD2BN04</accession>
<sequence>MKKQNVRTLSLIVSTFTYLLVGAAIFDVLESETEKRRKEALDDRKKNWVTCELKNMYQTQISKIKIVQN</sequence>
<keyword evidence="1" id="KW-0813">Transport</keyword>
<gene>
    <name evidence="1" type="ORF">V1478_003855</name>
</gene>
<proteinExistence type="predicted"/>